<accession>A0A3M2M8R6</accession>
<comment type="subcellular location">
    <subcellularLocation>
        <location evidence="1">Cell membrane</location>
        <topology evidence="1">Multi-pass membrane protein</topology>
    </subcellularLocation>
</comment>
<evidence type="ECO:0000256" key="2">
    <source>
        <dbReference type="ARBA" id="ARBA00022448"/>
    </source>
</evidence>
<feature type="transmembrane region" description="Helical" evidence="7">
    <location>
        <begin position="48"/>
        <end position="68"/>
    </location>
</feature>
<feature type="transmembrane region" description="Helical" evidence="7">
    <location>
        <begin position="165"/>
        <end position="183"/>
    </location>
</feature>
<feature type="transmembrane region" description="Helical" evidence="7">
    <location>
        <begin position="435"/>
        <end position="457"/>
    </location>
</feature>
<evidence type="ECO:0000259" key="8">
    <source>
        <dbReference type="PROSITE" id="PS50850"/>
    </source>
</evidence>
<keyword evidence="5 7" id="KW-0472">Membrane</keyword>
<dbReference type="Gene3D" id="1.20.1720.10">
    <property type="entry name" value="Multidrug resistance protein D"/>
    <property type="match status" value="1"/>
</dbReference>
<feature type="transmembrane region" description="Helical" evidence="7">
    <location>
        <begin position="108"/>
        <end position="124"/>
    </location>
</feature>
<evidence type="ECO:0000313" key="9">
    <source>
        <dbReference type="EMBL" id="RMI44965.1"/>
    </source>
</evidence>
<evidence type="ECO:0000256" key="4">
    <source>
        <dbReference type="ARBA" id="ARBA00022989"/>
    </source>
</evidence>
<dbReference type="SUPFAM" id="SSF103473">
    <property type="entry name" value="MFS general substrate transporter"/>
    <property type="match status" value="1"/>
</dbReference>
<dbReference type="GO" id="GO:0022857">
    <property type="term" value="F:transmembrane transporter activity"/>
    <property type="evidence" value="ECO:0007669"/>
    <property type="project" value="InterPro"/>
</dbReference>
<keyword evidence="2" id="KW-0813">Transport</keyword>
<evidence type="ECO:0000256" key="3">
    <source>
        <dbReference type="ARBA" id="ARBA00022692"/>
    </source>
</evidence>
<organism evidence="9 10">
    <name type="scientific">Actinomadura harenae</name>
    <dbReference type="NCBI Taxonomy" id="2483351"/>
    <lineage>
        <taxon>Bacteria</taxon>
        <taxon>Bacillati</taxon>
        <taxon>Actinomycetota</taxon>
        <taxon>Actinomycetes</taxon>
        <taxon>Streptosporangiales</taxon>
        <taxon>Thermomonosporaceae</taxon>
        <taxon>Actinomadura</taxon>
    </lineage>
</organism>
<sequence length="484" mass="49233">MNTAPKRSEARLLVPALIFVALVVAAVGSLGTPLITSVATTFHVSLDSAQWTLTIALLSGAVATPVLGRLGAGPHRRATILATLAIVVVGSALTVLPLPFAWLLVGRAAQGVGLGLTALMMGVARDHLPERRSAATIALISVVSIIGAGVGYPLAALLAEFGGLRAAYGLGLLVTALAFVTAWRSMPVAPEGRSAQVNVAGAFVLTGGLLLVLFLVGERSLWSRHLAVAVTLAVAAVLLLCAWTVSELRTTTPLVDVRAVRHPAVAGANIAMFVGGSGMYLLLTLITRYAQTPHSAGYGFGLTTFVAGLVLIPFSVLGFVAGRLTQRVRERIDGPLLLAGSAAIVGGGFVLFATARSDLAELLAAMGVLGFGVGGFSAAMPGVILAVTPKSETSSAMSFNYVVRSVGYSLGSAIGGLVLAAGTATGHLFPNEDAYTTAALVGVAAMAITTMASLALARRRSPETDPATAPVGEPGQGRSSRTES</sequence>
<dbReference type="AlphaFoldDB" id="A0A3M2M8R6"/>
<gene>
    <name evidence="9" type="ORF">EBO15_11520</name>
</gene>
<proteinExistence type="predicted"/>
<feature type="transmembrane region" description="Helical" evidence="7">
    <location>
        <begin position="222"/>
        <end position="243"/>
    </location>
</feature>
<dbReference type="InterPro" id="IPR011701">
    <property type="entry name" value="MFS"/>
</dbReference>
<dbReference type="EMBL" id="RFFG01000016">
    <property type="protein sequence ID" value="RMI44965.1"/>
    <property type="molecule type" value="Genomic_DNA"/>
</dbReference>
<feature type="transmembrane region" description="Helical" evidence="7">
    <location>
        <begin position="80"/>
        <end position="102"/>
    </location>
</feature>
<evidence type="ECO:0000256" key="7">
    <source>
        <dbReference type="SAM" id="Phobius"/>
    </source>
</evidence>
<feature type="domain" description="Major facilitator superfamily (MFS) profile" evidence="8">
    <location>
        <begin position="12"/>
        <end position="461"/>
    </location>
</feature>
<protein>
    <submittedName>
        <fullName evidence="9">MFS transporter</fullName>
    </submittedName>
</protein>
<feature type="transmembrane region" description="Helical" evidence="7">
    <location>
        <begin position="264"/>
        <end position="286"/>
    </location>
</feature>
<evidence type="ECO:0000256" key="1">
    <source>
        <dbReference type="ARBA" id="ARBA00004651"/>
    </source>
</evidence>
<comment type="caution">
    <text evidence="9">The sequence shown here is derived from an EMBL/GenBank/DDBJ whole genome shotgun (WGS) entry which is preliminary data.</text>
</comment>
<feature type="region of interest" description="Disordered" evidence="6">
    <location>
        <begin position="459"/>
        <end position="484"/>
    </location>
</feature>
<feature type="transmembrane region" description="Helical" evidence="7">
    <location>
        <begin position="298"/>
        <end position="324"/>
    </location>
</feature>
<feature type="transmembrane region" description="Helical" evidence="7">
    <location>
        <begin position="336"/>
        <end position="356"/>
    </location>
</feature>
<feature type="transmembrane region" description="Helical" evidence="7">
    <location>
        <begin position="12"/>
        <end position="36"/>
    </location>
</feature>
<dbReference type="InterPro" id="IPR036259">
    <property type="entry name" value="MFS_trans_sf"/>
</dbReference>
<dbReference type="InterPro" id="IPR020846">
    <property type="entry name" value="MFS_dom"/>
</dbReference>
<dbReference type="PANTHER" id="PTHR42718">
    <property type="entry name" value="MAJOR FACILITATOR SUPERFAMILY MULTIDRUG TRANSPORTER MFSC"/>
    <property type="match status" value="1"/>
</dbReference>
<keyword evidence="3 7" id="KW-0812">Transmembrane</keyword>
<name>A0A3M2M8R6_9ACTN</name>
<dbReference type="Gene3D" id="1.20.1250.20">
    <property type="entry name" value="MFS general substrate transporter like domains"/>
    <property type="match status" value="1"/>
</dbReference>
<evidence type="ECO:0000313" key="10">
    <source>
        <dbReference type="Proteomes" id="UP000282674"/>
    </source>
</evidence>
<dbReference type="PROSITE" id="PS50850">
    <property type="entry name" value="MFS"/>
    <property type="match status" value="1"/>
</dbReference>
<evidence type="ECO:0000256" key="5">
    <source>
        <dbReference type="ARBA" id="ARBA00023136"/>
    </source>
</evidence>
<dbReference type="GO" id="GO:0005886">
    <property type="term" value="C:plasma membrane"/>
    <property type="evidence" value="ECO:0007669"/>
    <property type="project" value="UniProtKB-SubCell"/>
</dbReference>
<feature type="transmembrane region" description="Helical" evidence="7">
    <location>
        <begin position="362"/>
        <end position="387"/>
    </location>
</feature>
<feature type="transmembrane region" description="Helical" evidence="7">
    <location>
        <begin position="408"/>
        <end position="429"/>
    </location>
</feature>
<keyword evidence="10" id="KW-1185">Reference proteome</keyword>
<dbReference type="Pfam" id="PF07690">
    <property type="entry name" value="MFS_1"/>
    <property type="match status" value="1"/>
</dbReference>
<evidence type="ECO:0000256" key="6">
    <source>
        <dbReference type="SAM" id="MobiDB-lite"/>
    </source>
</evidence>
<dbReference type="Proteomes" id="UP000282674">
    <property type="component" value="Unassembled WGS sequence"/>
</dbReference>
<dbReference type="OrthoDB" id="4484751at2"/>
<keyword evidence="4 7" id="KW-1133">Transmembrane helix</keyword>
<reference evidence="9 10" key="1">
    <citation type="submission" date="2018-10" db="EMBL/GenBank/DDBJ databases">
        <title>Isolation from soil.</title>
        <authorList>
            <person name="Hu J."/>
        </authorList>
    </citation>
    <scope>NUCLEOTIDE SEQUENCE [LARGE SCALE GENOMIC DNA]</scope>
    <source>
        <strain evidence="9 10">NEAU-Ht49</strain>
    </source>
</reference>
<feature type="transmembrane region" description="Helical" evidence="7">
    <location>
        <begin position="136"/>
        <end position="159"/>
    </location>
</feature>
<dbReference type="PANTHER" id="PTHR42718:SF9">
    <property type="entry name" value="MAJOR FACILITATOR SUPERFAMILY MULTIDRUG TRANSPORTER MFSC"/>
    <property type="match status" value="1"/>
</dbReference>
<feature type="transmembrane region" description="Helical" evidence="7">
    <location>
        <begin position="195"/>
        <end position="216"/>
    </location>
</feature>